<evidence type="ECO:0000313" key="3">
    <source>
        <dbReference type="Proteomes" id="UP000229897"/>
    </source>
</evidence>
<dbReference type="EMBL" id="CP024608">
    <property type="protein sequence ID" value="ATQ74753.1"/>
    <property type="molecule type" value="Genomic_DNA"/>
</dbReference>
<keyword evidence="1" id="KW-0732">Signal</keyword>
<evidence type="ECO:0000313" key="2">
    <source>
        <dbReference type="EMBL" id="ATQ74753.1"/>
    </source>
</evidence>
<dbReference type="KEGG" id="mass:CR152_09635"/>
<organism evidence="2 3">
    <name type="scientific">Massilia violaceinigra</name>
    <dbReference type="NCBI Taxonomy" id="2045208"/>
    <lineage>
        <taxon>Bacteria</taxon>
        <taxon>Pseudomonadati</taxon>
        <taxon>Pseudomonadota</taxon>
        <taxon>Betaproteobacteria</taxon>
        <taxon>Burkholderiales</taxon>
        <taxon>Oxalobacteraceae</taxon>
        <taxon>Telluria group</taxon>
        <taxon>Massilia</taxon>
    </lineage>
</organism>
<protein>
    <submittedName>
        <fullName evidence="2">ABC transporter substrate-binding protein</fullName>
    </submittedName>
</protein>
<dbReference type="RefSeq" id="WP_099874730.1">
    <property type="nucleotide sequence ID" value="NZ_CP024608.1"/>
</dbReference>
<dbReference type="Proteomes" id="UP000229897">
    <property type="component" value="Chromosome"/>
</dbReference>
<dbReference type="AlphaFoldDB" id="A0A2D2DIF1"/>
<feature type="chain" id="PRO_5013716260" evidence="1">
    <location>
        <begin position="23"/>
        <end position="246"/>
    </location>
</feature>
<sequence>MKNLVLHFSVVCALLVAKPAAAEVVTVYTSANFAPLMLGDGRGMYPDLIGYLNQRKLGKLTFKLQFMPRKRLQVKLEDGSIDGMVIGMMPEWFDDVEQKKYLWSASFAADRYALVSLAAKPVSPDAPASLEGASVGVTLGYHYPGIDAWLAGSRMQRSEGPSDEKNLEKLLLGRLDCVIVAESMARYFMRAHGMSSKLHLAILASPPTERRMLAPHSHAAAFGKIAPVLKKLKDDPAWQRIVATYQ</sequence>
<feature type="signal peptide" evidence="1">
    <location>
        <begin position="1"/>
        <end position="22"/>
    </location>
</feature>
<keyword evidence="3" id="KW-1185">Reference proteome</keyword>
<accession>A0A2D2DIF1</accession>
<proteinExistence type="predicted"/>
<evidence type="ECO:0000256" key="1">
    <source>
        <dbReference type="SAM" id="SignalP"/>
    </source>
</evidence>
<name>A0A2D2DIF1_9BURK</name>
<dbReference type="SUPFAM" id="SSF53850">
    <property type="entry name" value="Periplasmic binding protein-like II"/>
    <property type="match status" value="1"/>
</dbReference>
<dbReference type="OrthoDB" id="8585936at2"/>
<reference evidence="2" key="1">
    <citation type="submission" date="2017-10" db="EMBL/GenBank/DDBJ databases">
        <title>Massilia psychrophilum sp. nov., a novel purple-pigmented bacterium isolated from Tianshan glacier, Xinjiang Municipality, China.</title>
        <authorList>
            <person name="Wang H."/>
        </authorList>
    </citation>
    <scope>NUCLEOTIDE SEQUENCE [LARGE SCALE GENOMIC DNA]</scope>
    <source>
        <strain evidence="2">B2</strain>
    </source>
</reference>
<dbReference type="Gene3D" id="3.40.190.10">
    <property type="entry name" value="Periplasmic binding protein-like II"/>
    <property type="match status" value="2"/>
</dbReference>
<gene>
    <name evidence="2" type="ORF">CR152_09635</name>
</gene>